<feature type="region of interest" description="Disordered" evidence="1">
    <location>
        <begin position="305"/>
        <end position="337"/>
    </location>
</feature>
<feature type="compositionally biased region" description="Low complexity" evidence="1">
    <location>
        <begin position="529"/>
        <end position="540"/>
    </location>
</feature>
<organism evidence="3">
    <name type="scientific">Candidozyma auris</name>
    <name type="common">Yeast</name>
    <name type="synonym">Candida auris</name>
    <dbReference type="NCBI Taxonomy" id="498019"/>
    <lineage>
        <taxon>Eukaryota</taxon>
        <taxon>Fungi</taxon>
        <taxon>Dikarya</taxon>
        <taxon>Ascomycota</taxon>
        <taxon>Saccharomycotina</taxon>
        <taxon>Pichiomycetes</taxon>
        <taxon>Metschnikowiaceae</taxon>
        <taxon>Candidozyma</taxon>
    </lineage>
</organism>
<reference evidence="3" key="1">
    <citation type="submission" date="2021-06" db="EMBL/GenBank/DDBJ databases">
        <title>Candida auris outbreak in lebanese hospital.</title>
        <authorList>
            <person name="Finianos M."/>
        </authorList>
    </citation>
    <scope>NUCLEOTIDE SEQUENCE</scope>
    <source>
        <strain evidence="3">CA7LBN</strain>
    </source>
</reference>
<sequence>MKFSIPTLLAVCAGTVSAASSITRTVTVTNNGMTYTKTNTEEYTGQATTEPTSGTVTTTFTVKKPDMTYTKTMTNTYGQATTVSTQMIITGPEDTYTRPVSKVLHTTEVSSWLSSHSSENSAASAAVKAASKSGSSSASSSGSKSSSSSSGAGNVLNYGASVGAVGMAAALLFNFSLSFLVSPNMKFSLVLALSSAASAASTWTWTRTVTNNGMTYTKTGAEEYTGQATTEPTSGTVTTTHTIKKSDMTYTKTMTNTYGQATTITTHYVVSGPDATYTRPMTAAMHTTEVSSFLSSHSSHLSAASAAAKDASKNPKPSSSSASSGTSATSSGSSSSKGAGAALEYGAKASPRDAEAHVSLSLALICKEEPSRFAGFGIGSSKLPSSCYWILHGAGGAHKNYLSGQSPTSERLLFLFFPVQIMKLSLLALAAGVANAASSVTLTRTITNNGMTYTKTLTQEYTGQTTTEPTSGTYTFTISKPGGRTKLLTNTYGQATTITTHRVISGPDETYTKPMTAVMHTTEVSSFLESHSSHLSAASEAAKEASENPKSSSSTASSGSSSSSGAGNALNYGAGVGAVGIAAALLL</sequence>
<keyword evidence="2" id="KW-0732">Signal</keyword>
<dbReference type="InterPro" id="IPR039715">
    <property type="entry name" value="ZCCHC10"/>
</dbReference>
<feature type="chain" id="PRO_5034045087" evidence="2">
    <location>
        <begin position="19"/>
        <end position="587"/>
    </location>
</feature>
<dbReference type="PANTHER" id="PTHR13491:SF0">
    <property type="entry name" value="ZINC FINGER CCHC DOMAIN-CONTAINING PROTEIN 10"/>
    <property type="match status" value="1"/>
</dbReference>
<protein>
    <submittedName>
        <fullName evidence="3">Uncharacterized protein</fullName>
    </submittedName>
</protein>
<gene>
    <name evidence="3" type="ORF">CA7LBN_004570</name>
</gene>
<dbReference type="EMBL" id="CP076754">
    <property type="protein sequence ID" value="QWW25683.1"/>
    <property type="molecule type" value="Genomic_DNA"/>
</dbReference>
<feature type="signal peptide" evidence="2">
    <location>
        <begin position="1"/>
        <end position="18"/>
    </location>
</feature>
<evidence type="ECO:0000313" key="3">
    <source>
        <dbReference type="EMBL" id="QWW25683.1"/>
    </source>
</evidence>
<feature type="region of interest" description="Disordered" evidence="1">
    <location>
        <begin position="529"/>
        <end position="566"/>
    </location>
</feature>
<proteinExistence type="predicted"/>
<evidence type="ECO:0000256" key="2">
    <source>
        <dbReference type="SAM" id="SignalP"/>
    </source>
</evidence>
<dbReference type="AlphaFoldDB" id="A0A8F2W4M4"/>
<evidence type="ECO:0000256" key="1">
    <source>
        <dbReference type="SAM" id="MobiDB-lite"/>
    </source>
</evidence>
<dbReference type="PANTHER" id="PTHR13491">
    <property type="entry name" value="ZCCHC10 PROTEIN"/>
    <property type="match status" value="1"/>
</dbReference>
<feature type="compositionally biased region" description="Low complexity" evidence="1">
    <location>
        <begin position="548"/>
        <end position="566"/>
    </location>
</feature>
<dbReference type="Proteomes" id="UP000825438">
    <property type="component" value="Chromosome VI"/>
</dbReference>
<accession>A0A8F2W4M4</accession>
<name>A0A8F2W4M4_CANAR</name>